<evidence type="ECO:0000313" key="3">
    <source>
        <dbReference type="Proteomes" id="UP001165060"/>
    </source>
</evidence>
<protein>
    <submittedName>
        <fullName evidence="2">Uncharacterized protein</fullName>
    </submittedName>
</protein>
<evidence type="ECO:0000313" key="2">
    <source>
        <dbReference type="EMBL" id="GMI31944.1"/>
    </source>
</evidence>
<dbReference type="EMBL" id="BRYB01000530">
    <property type="protein sequence ID" value="GMI31944.1"/>
    <property type="molecule type" value="Genomic_DNA"/>
</dbReference>
<sequence length="100" mass="11370">MPVDNSVADCTSVFDALYNCATPVHQFKNLYLEGEYDSCGGQLADLKLCMRAKSKSDPEEARRIIEGYTTVVEKDMRSRENSPTDGKVWRLKRPHERGWG</sequence>
<feature type="compositionally biased region" description="Basic residues" evidence="1">
    <location>
        <begin position="89"/>
        <end position="100"/>
    </location>
</feature>
<proteinExistence type="predicted"/>
<dbReference type="Pfam" id="PF11326">
    <property type="entry name" value="PANTS-like"/>
    <property type="match status" value="1"/>
</dbReference>
<dbReference type="PANTHER" id="PTHR28052">
    <property type="entry name" value="UPF0545 PROTEIN C22ORF39"/>
    <property type="match status" value="1"/>
</dbReference>
<dbReference type="InterPro" id="IPR021475">
    <property type="entry name" value="Pants/Emi1-like"/>
</dbReference>
<keyword evidence="3" id="KW-1185">Reference proteome</keyword>
<reference evidence="2 3" key="1">
    <citation type="journal article" date="2023" name="Commun. Biol.">
        <title>Genome analysis of Parmales, the sister group of diatoms, reveals the evolutionary specialization of diatoms from phago-mixotrophs to photoautotrophs.</title>
        <authorList>
            <person name="Ban H."/>
            <person name="Sato S."/>
            <person name="Yoshikawa S."/>
            <person name="Yamada K."/>
            <person name="Nakamura Y."/>
            <person name="Ichinomiya M."/>
            <person name="Sato N."/>
            <person name="Blanc-Mathieu R."/>
            <person name="Endo H."/>
            <person name="Kuwata A."/>
            <person name="Ogata H."/>
        </authorList>
    </citation>
    <scope>NUCLEOTIDE SEQUENCE [LARGE SCALE GENOMIC DNA]</scope>
</reference>
<evidence type="ECO:0000256" key="1">
    <source>
        <dbReference type="SAM" id="MobiDB-lite"/>
    </source>
</evidence>
<comment type="caution">
    <text evidence="2">The sequence shown here is derived from an EMBL/GenBank/DDBJ whole genome shotgun (WGS) entry which is preliminary data.</text>
</comment>
<accession>A0ABQ6MT67</accession>
<organism evidence="2 3">
    <name type="scientific">Tetraparma gracilis</name>
    <dbReference type="NCBI Taxonomy" id="2962635"/>
    <lineage>
        <taxon>Eukaryota</taxon>
        <taxon>Sar</taxon>
        <taxon>Stramenopiles</taxon>
        <taxon>Ochrophyta</taxon>
        <taxon>Bolidophyceae</taxon>
        <taxon>Parmales</taxon>
        <taxon>Triparmaceae</taxon>
        <taxon>Tetraparma</taxon>
    </lineage>
</organism>
<feature type="region of interest" description="Disordered" evidence="1">
    <location>
        <begin position="75"/>
        <end position="100"/>
    </location>
</feature>
<gene>
    <name evidence="2" type="ORF">TeGR_g13567</name>
</gene>
<name>A0ABQ6MT67_9STRA</name>
<dbReference type="Proteomes" id="UP001165060">
    <property type="component" value="Unassembled WGS sequence"/>
</dbReference>
<dbReference type="PANTHER" id="PTHR28052:SF1">
    <property type="entry name" value="UPF0545 PROTEIN C22ORF39"/>
    <property type="match status" value="1"/>
</dbReference>